<dbReference type="Gene3D" id="3.40.50.720">
    <property type="entry name" value="NAD(P)-binding Rossmann-like Domain"/>
    <property type="match status" value="1"/>
</dbReference>
<dbReference type="Proteomes" id="UP001198983">
    <property type="component" value="Chromosome"/>
</dbReference>
<keyword evidence="3" id="KW-0520">NAD</keyword>
<dbReference type="SUPFAM" id="SSF51735">
    <property type="entry name" value="NAD(P)-binding Rossmann-fold domains"/>
    <property type="match status" value="1"/>
</dbReference>
<dbReference type="InterPro" id="IPR001509">
    <property type="entry name" value="Epimerase_deHydtase"/>
</dbReference>
<name>A0AAX2ZCP0_9FIRM</name>
<dbReference type="GO" id="GO:0070403">
    <property type="term" value="F:NAD+ binding"/>
    <property type="evidence" value="ECO:0007669"/>
    <property type="project" value="InterPro"/>
</dbReference>
<dbReference type="GO" id="GO:0005737">
    <property type="term" value="C:cytoplasm"/>
    <property type="evidence" value="ECO:0007669"/>
    <property type="project" value="TreeGrafter"/>
</dbReference>
<reference evidence="7 8" key="1">
    <citation type="journal article" date="2023" name="Int. J. Syst. Evol. Microbiol.">
        <title>Terrisporobacter hibernicus sp. nov., isolated from bovine faeces in Northern Ireland.</title>
        <authorList>
            <person name="Mitchell M."/>
            <person name="Nguyen S.V."/>
            <person name="Connor M."/>
            <person name="Fairley D.J."/>
            <person name="Donoghue O."/>
            <person name="Marshall H."/>
            <person name="Koolman L."/>
            <person name="McMullan G."/>
            <person name="Schaffer K.E."/>
            <person name="McGrath J.W."/>
            <person name="Fanning S."/>
        </authorList>
    </citation>
    <scope>NUCLEOTIDE SEQUENCE [LARGE SCALE GENOMIC DNA]</scope>
    <source>
        <strain evidence="7 8">MCA3</strain>
    </source>
</reference>
<dbReference type="InterPro" id="IPR044516">
    <property type="entry name" value="UXS-like"/>
</dbReference>
<dbReference type="AlphaFoldDB" id="A0AAX2ZCP0"/>
<accession>A0AAX2ZCP0</accession>
<evidence type="ECO:0000256" key="3">
    <source>
        <dbReference type="ARBA" id="ARBA00023027"/>
    </source>
</evidence>
<feature type="transmembrane region" description="Helical" evidence="5">
    <location>
        <begin position="35"/>
        <end position="54"/>
    </location>
</feature>
<dbReference type="InterPro" id="IPR036291">
    <property type="entry name" value="NAD(P)-bd_dom_sf"/>
</dbReference>
<evidence type="ECO:0000256" key="4">
    <source>
        <dbReference type="ARBA" id="ARBA00023239"/>
    </source>
</evidence>
<comment type="cofactor">
    <cofactor evidence="1">
        <name>NAD(+)</name>
        <dbReference type="ChEBI" id="CHEBI:57540"/>
    </cofactor>
</comment>
<evidence type="ECO:0000313" key="8">
    <source>
        <dbReference type="Proteomes" id="UP001198983"/>
    </source>
</evidence>
<feature type="domain" description="NAD-dependent epimerase/dehydratase" evidence="6">
    <location>
        <begin position="35"/>
        <end position="278"/>
    </location>
</feature>
<keyword evidence="2" id="KW-0210">Decarboxylase</keyword>
<organism evidence="7 8">
    <name type="scientific">Terrisporobacter hibernicus</name>
    <dbReference type="NCBI Taxonomy" id="2813371"/>
    <lineage>
        <taxon>Bacteria</taxon>
        <taxon>Bacillati</taxon>
        <taxon>Bacillota</taxon>
        <taxon>Clostridia</taxon>
        <taxon>Peptostreptococcales</taxon>
        <taxon>Peptostreptococcaceae</taxon>
        <taxon>Terrisporobacter</taxon>
    </lineage>
</organism>
<evidence type="ECO:0000313" key="7">
    <source>
        <dbReference type="EMBL" id="UEL46050.1"/>
    </source>
</evidence>
<dbReference type="RefSeq" id="WP_148558461.1">
    <property type="nucleotide sequence ID" value="NZ_CP081135.1"/>
</dbReference>
<gene>
    <name evidence="7" type="ORF">JW646_10255</name>
</gene>
<dbReference type="EMBL" id="CP081135">
    <property type="protein sequence ID" value="UEL46050.1"/>
    <property type="molecule type" value="Genomic_DNA"/>
</dbReference>
<keyword evidence="5" id="KW-1133">Transmembrane helix</keyword>
<keyword evidence="5" id="KW-0472">Membrane</keyword>
<dbReference type="PANTHER" id="PTHR43078:SF6">
    <property type="entry name" value="UDP-GLUCURONIC ACID DECARBOXYLASE 1"/>
    <property type="match status" value="1"/>
</dbReference>
<keyword evidence="4" id="KW-0456">Lyase</keyword>
<dbReference type="GO" id="GO:0048040">
    <property type="term" value="F:UDP-glucuronate decarboxylase activity"/>
    <property type="evidence" value="ECO:0007669"/>
    <property type="project" value="TreeGrafter"/>
</dbReference>
<evidence type="ECO:0000259" key="6">
    <source>
        <dbReference type="Pfam" id="PF01370"/>
    </source>
</evidence>
<evidence type="ECO:0000256" key="5">
    <source>
        <dbReference type="SAM" id="Phobius"/>
    </source>
</evidence>
<keyword evidence="8" id="KW-1185">Reference proteome</keyword>
<dbReference type="KEGG" id="tem:JW646_10255"/>
<dbReference type="GO" id="GO:0042732">
    <property type="term" value="P:D-xylose metabolic process"/>
    <property type="evidence" value="ECO:0007669"/>
    <property type="project" value="InterPro"/>
</dbReference>
<dbReference type="Pfam" id="PF01370">
    <property type="entry name" value="Epimerase"/>
    <property type="match status" value="1"/>
</dbReference>
<dbReference type="PANTHER" id="PTHR43078">
    <property type="entry name" value="UDP-GLUCURONIC ACID DECARBOXYLASE-RELATED"/>
    <property type="match status" value="1"/>
</dbReference>
<sequence length="368" mass="41837">MDYKIKSNVNEFVYNDAYEITQAKIPWESFNNNTILITGAGGFIGYYLTLSLLLRNDLHNQNIKVVGMVRNEKNASAKYGKLLDRDDFKLVIQDVCNKFVINEEVNYIVHAASNASAWHFENKPVETINANLIGTMNVLEFARKNNDCKVLFISSLKVYGSVHDGSKTLKEDNIGYIDHTSYKNCYAQGKRAAETLCATYNKEYGLDIKIARPSYIYGASKLDDDRVWAQFFANVVRRQNILLKSNGATMRSFCYVTDTVSALLTILLKGENIRPYNISSEENNITIRDFAKMSVNVFPERKLSLSFANKSDEIEPMQSYFSATPEILNNNRLMSIGWIPKVNLKEGVIRSINTIEEQNKDVLLMEGK</sequence>
<evidence type="ECO:0000256" key="2">
    <source>
        <dbReference type="ARBA" id="ARBA00022793"/>
    </source>
</evidence>
<protein>
    <submittedName>
        <fullName evidence="7">NAD-dependent epimerase/dehydratase family protein</fullName>
    </submittedName>
</protein>
<keyword evidence="5" id="KW-0812">Transmembrane</keyword>
<proteinExistence type="predicted"/>
<evidence type="ECO:0000256" key="1">
    <source>
        <dbReference type="ARBA" id="ARBA00001911"/>
    </source>
</evidence>